<protein>
    <submittedName>
        <fullName evidence="3">Foldase protein PrsA</fullName>
        <ecNumber evidence="3">5.2.1.8</ecNumber>
    </submittedName>
</protein>
<sequence>MSENKILAKVNGKEIKQSDLDFLLQSLGPQRAMQFHSEEGRKQLVDELIHQELFYIDALESNIGEDEEFVAELENAKINLLKQYAIRKLLQSVKVETEEVAKYYEENKDRFKTEEAVQASHILVETKEQAEDVAKEIGEGLDFAEAAEKYSKCPSKGNGGDLGEFTKGKMVPEFEEVAFVLPVGEISEPFSTQFGFHIVKVTNKTEGSQKSLEESKAEIARMLLMKKQQEAYVAKTDELKEKNSVEVL</sequence>
<dbReference type="STRING" id="1121324.CLIT_4c00240"/>
<organism evidence="3 4">
    <name type="scientific">Peptoclostridium litorale DSM 5388</name>
    <dbReference type="NCBI Taxonomy" id="1121324"/>
    <lineage>
        <taxon>Bacteria</taxon>
        <taxon>Bacillati</taxon>
        <taxon>Bacillota</taxon>
        <taxon>Clostridia</taxon>
        <taxon>Peptostreptococcales</taxon>
        <taxon>Peptoclostridiaceae</taxon>
        <taxon>Peptoclostridium</taxon>
    </lineage>
</organism>
<dbReference type="SUPFAM" id="SSF54534">
    <property type="entry name" value="FKBP-like"/>
    <property type="match status" value="1"/>
</dbReference>
<dbReference type="eggNOG" id="COG0760">
    <property type="taxonomic scope" value="Bacteria"/>
</dbReference>
<dbReference type="InterPro" id="IPR023058">
    <property type="entry name" value="PPIase_PpiC_CS"/>
</dbReference>
<name>A0A069RPU0_PEPLI</name>
<feature type="domain" description="PpiC" evidence="2">
    <location>
        <begin position="114"/>
        <end position="203"/>
    </location>
</feature>
<dbReference type="Gene3D" id="1.10.8.1040">
    <property type="match status" value="1"/>
</dbReference>
<reference evidence="3 4" key="1">
    <citation type="submission" date="2014-03" db="EMBL/GenBank/DDBJ databases">
        <title>Genome sequence of Clostridium litorale W6, DSM 5388.</title>
        <authorList>
            <person name="Poehlein A."/>
            <person name="Jagirdar A."/>
            <person name="Khonsari B."/>
            <person name="Chibani C.M."/>
            <person name="Gutierrez Gutierrez D.A."/>
            <person name="Davydova E."/>
            <person name="Alghaithi H.S."/>
            <person name="Nair K.P."/>
            <person name="Dhamotharan K."/>
            <person name="Chandran L."/>
            <person name="G W."/>
            <person name="Daniel R."/>
        </authorList>
    </citation>
    <scope>NUCLEOTIDE SEQUENCE [LARGE SCALE GENOMIC DNA]</scope>
    <source>
        <strain evidence="3 4">W6</strain>
    </source>
</reference>
<dbReference type="OrthoDB" id="14196at2"/>
<dbReference type="EMBL" id="JJMM01000004">
    <property type="protein sequence ID" value="KDR96187.1"/>
    <property type="molecule type" value="Genomic_DNA"/>
</dbReference>
<accession>A0A069RPU0</accession>
<comment type="caution">
    <text evidence="3">The sequence shown here is derived from an EMBL/GenBank/DDBJ whole genome shotgun (WGS) entry which is preliminary data.</text>
</comment>
<gene>
    <name evidence="3" type="primary">prsA</name>
    <name evidence="3" type="ORF">CLIT_4c00240</name>
</gene>
<evidence type="ECO:0000313" key="3">
    <source>
        <dbReference type="EMBL" id="KDR96187.1"/>
    </source>
</evidence>
<dbReference type="InterPro" id="IPR027304">
    <property type="entry name" value="Trigger_fact/SurA_dom_sf"/>
</dbReference>
<dbReference type="Pfam" id="PF00639">
    <property type="entry name" value="Rotamase"/>
    <property type="match status" value="1"/>
</dbReference>
<proteinExistence type="predicted"/>
<dbReference type="InterPro" id="IPR000297">
    <property type="entry name" value="PPIase_PpiC"/>
</dbReference>
<evidence type="ECO:0000259" key="2">
    <source>
        <dbReference type="PROSITE" id="PS50198"/>
    </source>
</evidence>
<dbReference type="RefSeq" id="WP_038261831.1">
    <property type="nucleotide sequence ID" value="NZ_FSRH01000009.1"/>
</dbReference>
<dbReference type="PANTHER" id="PTHR47245">
    <property type="entry name" value="PEPTIDYLPROLYL ISOMERASE"/>
    <property type="match status" value="1"/>
</dbReference>
<dbReference type="Proteomes" id="UP000027946">
    <property type="component" value="Unassembled WGS sequence"/>
</dbReference>
<dbReference type="PANTHER" id="PTHR47245:SF2">
    <property type="entry name" value="PEPTIDYL-PROLYL CIS-TRANS ISOMERASE HP_0175-RELATED"/>
    <property type="match status" value="1"/>
</dbReference>
<dbReference type="Gene3D" id="3.10.50.40">
    <property type="match status" value="1"/>
</dbReference>
<dbReference type="SUPFAM" id="SSF109998">
    <property type="entry name" value="Triger factor/SurA peptide-binding domain-like"/>
    <property type="match status" value="1"/>
</dbReference>
<dbReference type="InterPro" id="IPR050245">
    <property type="entry name" value="PrsA_foldase"/>
</dbReference>
<dbReference type="PROSITE" id="PS01096">
    <property type="entry name" value="PPIC_PPIASE_1"/>
    <property type="match status" value="1"/>
</dbReference>
<dbReference type="EC" id="5.2.1.8" evidence="3"/>
<evidence type="ECO:0000313" key="4">
    <source>
        <dbReference type="Proteomes" id="UP000027946"/>
    </source>
</evidence>
<keyword evidence="1" id="KW-0697">Rotamase</keyword>
<keyword evidence="4" id="KW-1185">Reference proteome</keyword>
<dbReference type="GO" id="GO:0003755">
    <property type="term" value="F:peptidyl-prolyl cis-trans isomerase activity"/>
    <property type="evidence" value="ECO:0007669"/>
    <property type="project" value="UniProtKB-KW"/>
</dbReference>
<dbReference type="AlphaFoldDB" id="A0A069RPU0"/>
<dbReference type="PROSITE" id="PS50198">
    <property type="entry name" value="PPIC_PPIASE_2"/>
    <property type="match status" value="1"/>
</dbReference>
<evidence type="ECO:0000256" key="1">
    <source>
        <dbReference type="PROSITE-ProRule" id="PRU00278"/>
    </source>
</evidence>
<keyword evidence="1 3" id="KW-0413">Isomerase</keyword>
<dbReference type="InterPro" id="IPR046357">
    <property type="entry name" value="PPIase_dom_sf"/>
</dbReference>